<dbReference type="Pfam" id="PF13193">
    <property type="entry name" value="AMP-binding_C"/>
    <property type="match status" value="1"/>
</dbReference>
<feature type="region of interest" description="Disordered" evidence="1">
    <location>
        <begin position="628"/>
        <end position="662"/>
    </location>
</feature>
<dbReference type="InterPro" id="IPR020845">
    <property type="entry name" value="AMP-binding_CS"/>
</dbReference>
<dbReference type="InterPro" id="IPR000873">
    <property type="entry name" value="AMP-dep_synth/lig_dom"/>
</dbReference>
<feature type="domain" description="AMP-dependent synthetase/ligase" evidence="2">
    <location>
        <begin position="105"/>
        <end position="276"/>
    </location>
</feature>
<dbReference type="Proteomes" id="UP000054845">
    <property type="component" value="Unassembled WGS sequence"/>
</dbReference>
<dbReference type="Gene3D" id="3.30.300.30">
    <property type="match status" value="1"/>
</dbReference>
<organism evidence="4 5">
    <name type="scientific">Ceraceosorus bombacis</name>
    <dbReference type="NCBI Taxonomy" id="401625"/>
    <lineage>
        <taxon>Eukaryota</taxon>
        <taxon>Fungi</taxon>
        <taxon>Dikarya</taxon>
        <taxon>Basidiomycota</taxon>
        <taxon>Ustilaginomycotina</taxon>
        <taxon>Exobasidiomycetes</taxon>
        <taxon>Ceraceosorales</taxon>
        <taxon>Ceraceosoraceae</taxon>
        <taxon>Ceraceosorus</taxon>
    </lineage>
</organism>
<evidence type="ECO:0000256" key="1">
    <source>
        <dbReference type="SAM" id="MobiDB-lite"/>
    </source>
</evidence>
<dbReference type="Pfam" id="PF00501">
    <property type="entry name" value="AMP-binding"/>
    <property type="match status" value="2"/>
</dbReference>
<dbReference type="PANTHER" id="PTHR24096:SF422">
    <property type="entry name" value="BCDNA.GH02901"/>
    <property type="match status" value="1"/>
</dbReference>
<reference evidence="4 5" key="1">
    <citation type="submission" date="2014-09" db="EMBL/GenBank/DDBJ databases">
        <authorList>
            <person name="Magalhaes I.L.F."/>
            <person name="Oliveira U."/>
            <person name="Santos F.R."/>
            <person name="Vidigal T.H.D.A."/>
            <person name="Brescovit A.D."/>
            <person name="Santos A.J."/>
        </authorList>
    </citation>
    <scope>NUCLEOTIDE SEQUENCE [LARGE SCALE GENOMIC DNA]</scope>
</reference>
<protein>
    <submittedName>
        <fullName evidence="4">Acyl-CoA synthetase</fullName>
    </submittedName>
</protein>
<feature type="region of interest" description="Disordered" evidence="1">
    <location>
        <begin position="42"/>
        <end position="75"/>
    </location>
</feature>
<dbReference type="InterPro" id="IPR042099">
    <property type="entry name" value="ANL_N_sf"/>
</dbReference>
<dbReference type="Gene3D" id="3.40.50.980">
    <property type="match status" value="1"/>
</dbReference>
<name>A0A0P1BGV3_9BASI</name>
<dbReference type="EMBL" id="CCYA01000260">
    <property type="protein sequence ID" value="CEH15366.1"/>
    <property type="molecule type" value="Genomic_DNA"/>
</dbReference>
<sequence>MTAAASSSSTNIYTSPHPPLDLPRVTLPTFLFAPLHSTNTSAFTTTTTTTPSSPRLNKPILHPPPSESTVSTRSRATPLSLAQVRDQAYALAAGLLDEKVAQSFGLKEGLSKGDTVALFSANQHDYLVVVLALQLLGCIPALCNPSYTSSELSHQIRMIRSNLIVSTNTSSGDKPSAFSQAQRAARLAASQSDDEFEKLKSEPVVLAWEEGRGSWHEIAEKGTELGEAGRAKVEERSRAVRIHDTAVLCFSSGTSGKPKGVCLTHENLVSNTIQATYLLHDRMNEPLISRWSDDSSAFEARSQTGWYDTAHEHEADTRKKNKRKSLGEKLKSVLSLTKKSGSAQDANGEFHQDVLPQFHCYGLLVNLVALHTATPRVILPRFDLHTFLSVTQQKQVTFAFVVPPILLALAKSPIVEEYDVKSLWRVASGAASLPDELVSKVHKRLGLICTDGYGMTEMSPIIAMQTLSDVEAAPGSIGVLAPNTRAILLDVNSGRELSSSSDALASSSEAAGEGQGQEGELLLHGPQMMAGYLHNDKANEEAFVIRKNDEGEEERWLRTGDVVRIDQRGYVFIKDRTKDVIKAKGFQVSPAELEAILFRDDNIADCAVVGVTDSDGSETPWAFIVRRSDASSPSASSAPSPSTERPPATRDDEDAEEQEKKEILKMVNQEVAGYKRIKGVSFVKEIPKSQAGKVLKKDLRGLVKI</sequence>
<dbReference type="STRING" id="401625.A0A0P1BGV3"/>
<feature type="compositionally biased region" description="Low complexity" evidence="1">
    <location>
        <begin position="42"/>
        <end position="53"/>
    </location>
</feature>
<dbReference type="GO" id="GO:0016405">
    <property type="term" value="F:CoA-ligase activity"/>
    <property type="evidence" value="ECO:0007669"/>
    <property type="project" value="TreeGrafter"/>
</dbReference>
<dbReference type="PANTHER" id="PTHR24096">
    <property type="entry name" value="LONG-CHAIN-FATTY-ACID--COA LIGASE"/>
    <property type="match status" value="1"/>
</dbReference>
<dbReference type="PROSITE" id="PS00455">
    <property type="entry name" value="AMP_BINDING"/>
    <property type="match status" value="1"/>
</dbReference>
<feature type="compositionally biased region" description="Low complexity" evidence="1">
    <location>
        <begin position="630"/>
        <end position="646"/>
    </location>
</feature>
<dbReference type="OrthoDB" id="1898221at2759"/>
<keyword evidence="5" id="KW-1185">Reference proteome</keyword>
<dbReference type="SUPFAM" id="SSF56801">
    <property type="entry name" value="Acetyl-CoA synthetase-like"/>
    <property type="match status" value="1"/>
</dbReference>
<evidence type="ECO:0000313" key="4">
    <source>
        <dbReference type="EMBL" id="CEH15366.1"/>
    </source>
</evidence>
<proteinExistence type="predicted"/>
<dbReference type="Gene3D" id="3.40.50.12780">
    <property type="entry name" value="N-terminal domain of ligase-like"/>
    <property type="match status" value="1"/>
</dbReference>
<dbReference type="InterPro" id="IPR025110">
    <property type="entry name" value="AMP-bd_C"/>
</dbReference>
<evidence type="ECO:0000259" key="3">
    <source>
        <dbReference type="Pfam" id="PF13193"/>
    </source>
</evidence>
<dbReference type="Gene3D" id="2.30.38.10">
    <property type="entry name" value="Luciferase, Domain 3"/>
    <property type="match status" value="1"/>
</dbReference>
<dbReference type="InterPro" id="IPR045851">
    <property type="entry name" value="AMP-bd_C_sf"/>
</dbReference>
<accession>A0A0P1BGV3</accession>
<evidence type="ECO:0000259" key="2">
    <source>
        <dbReference type="Pfam" id="PF00501"/>
    </source>
</evidence>
<feature type="domain" description="AMP-binding enzyme C-terminal" evidence="3">
    <location>
        <begin position="592"/>
        <end position="693"/>
    </location>
</feature>
<evidence type="ECO:0000313" key="5">
    <source>
        <dbReference type="Proteomes" id="UP000054845"/>
    </source>
</evidence>
<dbReference type="AlphaFoldDB" id="A0A0P1BGV3"/>
<feature type="domain" description="AMP-dependent synthetase/ligase" evidence="2">
    <location>
        <begin position="354"/>
        <end position="533"/>
    </location>
</feature>